<gene>
    <name evidence="1" type="ORF">T230_05095</name>
</gene>
<feature type="non-terminal residue" evidence="1">
    <location>
        <position position="34"/>
    </location>
</feature>
<organism evidence="1 2">
    <name type="scientific">Tannerella sp. oral taxon BU063 isolate Cell 1/3</name>
    <dbReference type="NCBI Taxonomy" id="1411022"/>
    <lineage>
        <taxon>Bacteria</taxon>
        <taxon>Pseudomonadati</taxon>
        <taxon>Bacteroidota</taxon>
        <taxon>Bacteroidia</taxon>
        <taxon>Bacteroidales</taxon>
        <taxon>Tannerellaceae</taxon>
        <taxon>Tannerella</taxon>
    </lineage>
</organism>
<protein>
    <submittedName>
        <fullName evidence="1">Uncharacterized protein</fullName>
    </submittedName>
</protein>
<accession>W2CQH4</accession>
<dbReference type="Proteomes" id="UP000034982">
    <property type="component" value="Unassembled WGS sequence"/>
</dbReference>
<name>W2CQH4_9BACT</name>
<dbReference type="EMBL" id="AYYE01000841">
    <property type="protein sequence ID" value="ETK09283.1"/>
    <property type="molecule type" value="Genomic_DNA"/>
</dbReference>
<dbReference type="Pfam" id="PF01809">
    <property type="entry name" value="YidD"/>
    <property type="match status" value="1"/>
</dbReference>
<evidence type="ECO:0000313" key="2">
    <source>
        <dbReference type="Proteomes" id="UP000034982"/>
    </source>
</evidence>
<comment type="caution">
    <text evidence="1">The sequence shown here is derived from an EMBL/GenBank/DDBJ whole genome shotgun (WGS) entry which is preliminary data.</text>
</comment>
<evidence type="ECO:0000313" key="1">
    <source>
        <dbReference type="EMBL" id="ETK09283.1"/>
    </source>
</evidence>
<proteinExistence type="predicted"/>
<sequence>MIRRLLTGLLLLPIYFYRSCISPLTPPSCRYTPT</sequence>
<dbReference type="AlphaFoldDB" id="W2CQH4"/>
<dbReference type="InterPro" id="IPR002696">
    <property type="entry name" value="Membr_insert_effic_factor_YidD"/>
</dbReference>
<reference evidence="1 2" key="1">
    <citation type="submission" date="2013-11" db="EMBL/GenBank/DDBJ databases">
        <title>Single cell genomics of uncultured Tannerella BU063 (oral taxon 286).</title>
        <authorList>
            <person name="Beall C.J."/>
            <person name="Campbell A.G."/>
            <person name="Griffen A.L."/>
            <person name="Podar M."/>
            <person name="Leys E.J."/>
        </authorList>
    </citation>
    <scope>NUCLEOTIDE SEQUENCE [LARGE SCALE GENOMIC DNA]</scope>
    <source>
        <strain evidence="1">Cell 1/3</strain>
    </source>
</reference>